<dbReference type="InterPro" id="IPR018973">
    <property type="entry name" value="MZB"/>
</dbReference>
<evidence type="ECO:0000313" key="6">
    <source>
        <dbReference type="Proteomes" id="UP001236585"/>
    </source>
</evidence>
<dbReference type="InterPro" id="IPR011545">
    <property type="entry name" value="DEAD/DEAH_box_helicase_dom"/>
</dbReference>
<evidence type="ECO:0000313" key="5">
    <source>
        <dbReference type="EMBL" id="WIM87435.1"/>
    </source>
</evidence>
<dbReference type="PROSITE" id="PS51194">
    <property type="entry name" value="HELICASE_CTER"/>
    <property type="match status" value="1"/>
</dbReference>
<reference evidence="5 6" key="1">
    <citation type="journal article" date="2023" name="Microbiol. Resour. Announc.">
        <title>Complete Genome Sequence of Mycobacterium wuenschmanii, a novel Nontuberculous Mycobacterium Isolated from a captive population of Amazon Milk Frogs.</title>
        <authorList>
            <person name="Hicks J."/>
            <person name="Zeineldin M."/>
            <person name="Ward H."/>
            <person name="Wuenschmann A."/>
            <person name="Camp P."/>
            <person name="Farrell D."/>
            <person name="Lehman K."/>
            <person name="Thacker T."/>
            <person name="Cuthbert E."/>
        </authorList>
    </citation>
    <scope>NUCLEOTIDE SEQUENCE [LARGE SCALE GENOMIC DNA]</scope>
    <source>
        <strain evidence="5 6">Wuenschmanii</strain>
    </source>
</reference>
<keyword evidence="5" id="KW-0347">Helicase</keyword>
<dbReference type="RefSeq" id="WP_285187151.1">
    <property type="nucleotide sequence ID" value="NZ_CP126981.1"/>
</dbReference>
<dbReference type="PANTHER" id="PTHR47957">
    <property type="entry name" value="ATP-DEPENDENT HELICASE HRQ1"/>
    <property type="match status" value="1"/>
</dbReference>
<keyword evidence="6" id="KW-1185">Reference proteome</keyword>
<dbReference type="SUPFAM" id="SSF52540">
    <property type="entry name" value="P-loop containing nucleoside triphosphate hydrolases"/>
    <property type="match status" value="2"/>
</dbReference>
<name>A0ABY8VUW1_9MYCO</name>
<gene>
    <name evidence="5" type="ORF">PT015_21760</name>
</gene>
<evidence type="ECO:0000256" key="1">
    <source>
        <dbReference type="ARBA" id="ARBA00022741"/>
    </source>
</evidence>
<dbReference type="EMBL" id="CP126981">
    <property type="protein sequence ID" value="WIM87435.1"/>
    <property type="molecule type" value="Genomic_DNA"/>
</dbReference>
<keyword evidence="1" id="KW-0547">Nucleotide-binding</keyword>
<accession>A0ABY8VUW1</accession>
<dbReference type="PROSITE" id="PS51192">
    <property type="entry name" value="HELICASE_ATP_BIND_1"/>
    <property type="match status" value="1"/>
</dbReference>
<evidence type="ECO:0000259" key="3">
    <source>
        <dbReference type="PROSITE" id="PS51192"/>
    </source>
</evidence>
<dbReference type="Pfam" id="PF00271">
    <property type="entry name" value="Helicase_C"/>
    <property type="match status" value="1"/>
</dbReference>
<feature type="domain" description="Helicase C-terminal" evidence="4">
    <location>
        <begin position="940"/>
        <end position="1085"/>
    </location>
</feature>
<dbReference type="Pfam" id="PF09369">
    <property type="entry name" value="MZB"/>
    <property type="match status" value="1"/>
</dbReference>
<sequence length="2084" mass="228106">MSKPTFPSLLAEETRAAAIEYLSTTFALADGASRTALEEFLRDPESGVFRGPFLKVRTPYKPVADSWESPLEWMPQGFRPFQHQAEAFGRLTTLRRAARPTIVTTGTGSGKTESFLVPLLDHALRASARGERGIKAIVLYPMNALVTDQARRLAGYLHADPALSEVTAGVYIGGEGKRKVANKYQLVDHRETLRQNPPDILLTNYKMLDLLLLRQGDNPLWENATATMQYLVLDEFHTYDGAQGTDVAMLIRRLGARLQVAEAGRPLGRITPVATSATLGGGSRSEELRQFAETIFGCAFEPDSLIVETALAAGEVVPKVNYELEIPSVDRILDSAIPDASISGSWEALARAVLEPHADSDTNVVIDYRDPVAIGDVLRTHFLTRVVIDALKDRPLTPAEAVVQIAQDGVLPWGMHNSSRPAEVQLALLKFLALLSVAKVDDGHGNLRSMISVQVQLWVRELTRMIRRVSSAPEFAWWHDAPADLSSYLPAAHCRVCGRSGWVASTTELGESLAGEAVAVWRNSARPSARSKTKVLLLASAGEANVKYLNTETLEFIPTPEESAVPVHVTPDEDQAADQVCPSCGARNAIRFMGSSLATLVSVGLTSEFGSTLLADSEKKTLVFTDSVQDAAHRASFIEGRAFQFNFRSKMLGATSGERTTLSETARRLLANTPVNDIYPITPPDFTRRMGLDGEWLADDANGHLRSILSSRIAFQAQLEVGLNSRIGRTLELTGAVVVDIDVDLDAVAQSAQEAHQIMPQLSLESALDVIDYPTWIFGVLEHLRINGGIHHNWLRTYVREEGNRWSIWGRAAEGMPQFPFGRPAPSFYTTGAVGKSDFQSLNPRGESWLTDWTKRCLQVTNAEARALLVDVVGLLAGTGMPLEQRTGEKGSKVYGLAADKVIIDPNDIVRLQCPVCHHLQPAAASRAYLWDGAVCPRMRCPGHLERVELDATNFYRTMYQSHRIRRIVSQEHTGLLDREEREEIEARFKSSRSPVDPNILACTPTLELGIDIGDLSTVALASLPRSTANYLQRVGRAGRSTGNAFIFAAVSSSPRDLYYFAQPTHLIAGEVIPPGAYLNATELLHRQYFAFCLDRLAAGTISTAQPMPSKLDAALDHGMDDGKWLRAIVDAATADAENLASRFLDLFGSQLGADAQQNIHTYAAEGLRDDAARAALKWQTEGDEIRSRLGELAKVIADLDRHGHLDDKQVEDRKRCSGESRALADQLYERGKQETLTGLGGVGLLPNYNLLDDSTTLDVHLWWIANEGKSPEPQALDLTYQRSSSVALTELAPGAFFYAGGKRVEIDAVDVGPASQPTWRLTRLCPSCGWGSTDVVAALSSCPRCHNPAVTDSGAIHKVLILQKVSAVHRLDDVLIDDESDDRTRTFFSTVSGVDVAPIDITKAWRLKDRVFGAEYARSANIRTLNLGLGDTLGNQVEIAGETVAAGGFTTCALCGVVARRANDTAEVRHRGFCATRRGAPEQWENLLLSHELRTQAVRLLLPVSMLHYETTQTSFKGALLLGLRRDFGGDPQHLNVLASSMSDGSATRRFLVLHDTVPGGTGYLDRFGEPDRMKAILELARTALRECPCRTESTAACHRCLYGVLSAREMSFASRESALKLLDMFLDDWDVEEVPTVTGIDIAPVQLSELELQFREALKQHVSNRPGCSFETANGSTGEELDLRLVGPDGDVRRWRMRPLVQVKASVWTEPDFLLTRSDAQDLDVAVYLDGQKFHASSENNITHDDAIKRDALRRDGKRVWSITWQDVQAFASDKVKDAIPDLVHQQVQNSATESVQDKRLKTLWQNPIDMLIEYLADPDSELWARGSFATVIGMVNPPGKHGTQPPILTNASALPKVLQGALAGALPESEPNGPLVVVPRVGRSGLPLFICADPADFEPTTGVLVALDDRDSEIGGPKHSEQWRDWLRWSNILQFLTVPRHGESMPLRMAEIWTRKSADAFAGVHVPLSVAGSGKIDVAFAIPNEWGEVLQYSDTSLAPLVAALAERGSALPEPGIEVGPDNAVWQLELAWPAAKVAVVVDEEPDREAWLAGEHWKVIHASNALDVEALVATLTELVGGSR</sequence>
<dbReference type="PANTHER" id="PTHR47957:SF3">
    <property type="entry name" value="ATP-DEPENDENT HELICASE HRQ1"/>
    <property type="match status" value="1"/>
</dbReference>
<dbReference type="InterPro" id="IPR001650">
    <property type="entry name" value="Helicase_C-like"/>
</dbReference>
<keyword evidence="2" id="KW-0067">ATP-binding</keyword>
<organism evidence="5 6">
    <name type="scientific">Candidatus Mycobacterium wuenschmannii</name>
    <dbReference type="NCBI Taxonomy" id="3027808"/>
    <lineage>
        <taxon>Bacteria</taxon>
        <taxon>Bacillati</taxon>
        <taxon>Actinomycetota</taxon>
        <taxon>Actinomycetes</taxon>
        <taxon>Mycobacteriales</taxon>
        <taxon>Mycobacteriaceae</taxon>
        <taxon>Mycobacterium</taxon>
    </lineage>
</organism>
<dbReference type="InterPro" id="IPR027417">
    <property type="entry name" value="P-loop_NTPase"/>
</dbReference>
<feature type="domain" description="Helicase ATP-binding" evidence="3">
    <location>
        <begin position="92"/>
        <end position="297"/>
    </location>
</feature>
<dbReference type="SMART" id="SM00490">
    <property type="entry name" value="HELICc"/>
    <property type="match status" value="1"/>
</dbReference>
<evidence type="ECO:0000259" key="4">
    <source>
        <dbReference type="PROSITE" id="PS51194"/>
    </source>
</evidence>
<dbReference type="Proteomes" id="UP001236585">
    <property type="component" value="Chromosome"/>
</dbReference>
<evidence type="ECO:0000256" key="2">
    <source>
        <dbReference type="ARBA" id="ARBA00022840"/>
    </source>
</evidence>
<dbReference type="InterPro" id="IPR014001">
    <property type="entry name" value="Helicase_ATP-bd"/>
</dbReference>
<dbReference type="Gene3D" id="3.40.50.300">
    <property type="entry name" value="P-loop containing nucleotide triphosphate hydrolases"/>
    <property type="match status" value="2"/>
</dbReference>
<dbReference type="SMART" id="SM00487">
    <property type="entry name" value="DEXDc"/>
    <property type="match status" value="1"/>
</dbReference>
<dbReference type="Pfam" id="PF00270">
    <property type="entry name" value="DEAD"/>
    <property type="match status" value="1"/>
</dbReference>
<proteinExistence type="predicted"/>
<keyword evidence="5" id="KW-0378">Hydrolase</keyword>
<protein>
    <submittedName>
        <fullName evidence="5">DEAD/DEAH box helicase</fullName>
    </submittedName>
</protein>
<dbReference type="GO" id="GO:0004386">
    <property type="term" value="F:helicase activity"/>
    <property type="evidence" value="ECO:0007669"/>
    <property type="project" value="UniProtKB-KW"/>
</dbReference>